<gene>
    <name evidence="1" type="ORF">dnm_003240</name>
</gene>
<dbReference type="EMBL" id="CP061800">
    <property type="protein sequence ID" value="QTA84330.1"/>
    <property type="molecule type" value="Genomic_DNA"/>
</dbReference>
<protein>
    <submittedName>
        <fullName evidence="1">Uncharacterized protein</fullName>
    </submittedName>
</protein>
<evidence type="ECO:0000313" key="1">
    <source>
        <dbReference type="EMBL" id="QTA84330.1"/>
    </source>
</evidence>
<reference evidence="1" key="1">
    <citation type="journal article" date="2021" name="Microb. Physiol.">
        <title>Proteogenomic Insights into the Physiology of Marine, Sulfate-Reducing, Filamentous Desulfonema limicola and Desulfonema magnum.</title>
        <authorList>
            <person name="Schnaars V."/>
            <person name="Wohlbrand L."/>
            <person name="Scheve S."/>
            <person name="Hinrichs C."/>
            <person name="Reinhardt R."/>
            <person name="Rabus R."/>
        </authorList>
    </citation>
    <scope>NUCLEOTIDE SEQUENCE</scope>
    <source>
        <strain evidence="1">4be13</strain>
    </source>
</reference>
<dbReference type="KEGG" id="dmm:dnm_003240"/>
<sequence>MQLRKSIFRTSDKIPENPLTLKSAVLELVERGERNIIMKKNSKK</sequence>
<name>A0A975GKB2_9BACT</name>
<dbReference type="Proteomes" id="UP000663722">
    <property type="component" value="Chromosome"/>
</dbReference>
<keyword evidence="2" id="KW-1185">Reference proteome</keyword>
<dbReference type="AlphaFoldDB" id="A0A975GKB2"/>
<accession>A0A975GKB2</accession>
<proteinExistence type="predicted"/>
<organism evidence="1 2">
    <name type="scientific">Desulfonema magnum</name>
    <dbReference type="NCBI Taxonomy" id="45655"/>
    <lineage>
        <taxon>Bacteria</taxon>
        <taxon>Pseudomonadati</taxon>
        <taxon>Thermodesulfobacteriota</taxon>
        <taxon>Desulfobacteria</taxon>
        <taxon>Desulfobacterales</taxon>
        <taxon>Desulfococcaceae</taxon>
        <taxon>Desulfonema</taxon>
    </lineage>
</organism>
<evidence type="ECO:0000313" key="2">
    <source>
        <dbReference type="Proteomes" id="UP000663722"/>
    </source>
</evidence>